<dbReference type="EMBL" id="CAEZTY010000103">
    <property type="protein sequence ID" value="CAB4598496.1"/>
    <property type="molecule type" value="Genomic_DNA"/>
</dbReference>
<dbReference type="GO" id="GO:0006952">
    <property type="term" value="P:defense response"/>
    <property type="evidence" value="ECO:0007669"/>
    <property type="project" value="InterPro"/>
</dbReference>
<dbReference type="Gene3D" id="2.60.40.230">
    <property type="entry name" value="Neocarzinostatin-like"/>
    <property type="match status" value="1"/>
</dbReference>
<accession>A0A6J6GB81</accession>
<evidence type="ECO:0000313" key="3">
    <source>
        <dbReference type="EMBL" id="CAB4598496.1"/>
    </source>
</evidence>
<dbReference type="GO" id="GO:0003677">
    <property type="term" value="F:DNA binding"/>
    <property type="evidence" value="ECO:0007669"/>
    <property type="project" value="UniProtKB-KW"/>
</dbReference>
<sequence>MIELSRRWMFRGRRRFAVAIALVVAMGAMLIAGGLAGAGPISPTVGSAAIVASPSTGLIDGQTIAVTGTGFPASAYVAVIQCHEGSIASSGCDMRTLGYFTAGTDGSIATATMVRSNISTADGSFDCSAPDSCHLGVGVVPDGNPSATAPIQVAPFSFTLPTMPASSDLSCSSPYRAYSHRLTSDPVNQTPPGISGDVRPFTETGAMIDAVRSGIAVELTVTLDGTTRKFTTAPYELGGNYDRTPFGARTPLGRIDIVRSPSGAVFVTLSQAASGAYTQVGWRFDSPCDSLIASNFTG</sequence>
<dbReference type="Pfam" id="PF00960">
    <property type="entry name" value="Neocarzinostat"/>
    <property type="match status" value="1"/>
</dbReference>
<dbReference type="InterPro" id="IPR027273">
    <property type="entry name" value="Neocarzinostatin-like"/>
</dbReference>
<dbReference type="AlphaFoldDB" id="A0A6J6GB81"/>
<evidence type="ECO:0000256" key="2">
    <source>
        <dbReference type="ARBA" id="ARBA00023157"/>
    </source>
</evidence>
<keyword evidence="1" id="KW-0238">DNA-binding</keyword>
<dbReference type="InterPro" id="IPR002186">
    <property type="entry name" value="Neocarzinostatin_fam"/>
</dbReference>
<dbReference type="SUPFAM" id="SSF49319">
    <property type="entry name" value="Actinoxanthin-like"/>
    <property type="match status" value="1"/>
</dbReference>
<evidence type="ECO:0000256" key="1">
    <source>
        <dbReference type="ARBA" id="ARBA00023125"/>
    </source>
</evidence>
<proteinExistence type="predicted"/>
<protein>
    <submittedName>
        <fullName evidence="3">Unannotated protein</fullName>
    </submittedName>
</protein>
<gene>
    <name evidence="3" type="ORF">UFOPK1762_01773</name>
</gene>
<reference evidence="3" key="1">
    <citation type="submission" date="2020-05" db="EMBL/GenBank/DDBJ databases">
        <authorList>
            <person name="Chiriac C."/>
            <person name="Salcher M."/>
            <person name="Ghai R."/>
            <person name="Kavagutti S V."/>
        </authorList>
    </citation>
    <scope>NUCLEOTIDE SEQUENCE</scope>
</reference>
<keyword evidence="2" id="KW-1015">Disulfide bond</keyword>
<organism evidence="3">
    <name type="scientific">freshwater metagenome</name>
    <dbReference type="NCBI Taxonomy" id="449393"/>
    <lineage>
        <taxon>unclassified sequences</taxon>
        <taxon>metagenomes</taxon>
        <taxon>ecological metagenomes</taxon>
    </lineage>
</organism>
<name>A0A6J6GB81_9ZZZZ</name>